<feature type="transmembrane region" description="Helical" evidence="1">
    <location>
        <begin position="41"/>
        <end position="58"/>
    </location>
</feature>
<keyword evidence="1" id="KW-0472">Membrane</keyword>
<sequence length="118" mass="13423">MECDSPPNLQSSQSLRAFSFLSSVLRCFCQSPTFSLLPTKVIFFLFLWFKSLLPMIFGSKRTRRGSDDDAFTKPQGESDNGLTLGLHFARRILGGIILRRFHLNWAQWRILAFSSSGT</sequence>
<evidence type="ECO:0000256" key="1">
    <source>
        <dbReference type="SAM" id="Phobius"/>
    </source>
</evidence>
<name>A0ABU6RN41_9FABA</name>
<proteinExistence type="predicted"/>
<evidence type="ECO:0000313" key="3">
    <source>
        <dbReference type="Proteomes" id="UP001341840"/>
    </source>
</evidence>
<gene>
    <name evidence="2" type="ORF">PIB30_067356</name>
</gene>
<accession>A0ABU6RN41</accession>
<keyword evidence="1" id="KW-0812">Transmembrane</keyword>
<organism evidence="2 3">
    <name type="scientific">Stylosanthes scabra</name>
    <dbReference type="NCBI Taxonomy" id="79078"/>
    <lineage>
        <taxon>Eukaryota</taxon>
        <taxon>Viridiplantae</taxon>
        <taxon>Streptophyta</taxon>
        <taxon>Embryophyta</taxon>
        <taxon>Tracheophyta</taxon>
        <taxon>Spermatophyta</taxon>
        <taxon>Magnoliopsida</taxon>
        <taxon>eudicotyledons</taxon>
        <taxon>Gunneridae</taxon>
        <taxon>Pentapetalae</taxon>
        <taxon>rosids</taxon>
        <taxon>fabids</taxon>
        <taxon>Fabales</taxon>
        <taxon>Fabaceae</taxon>
        <taxon>Papilionoideae</taxon>
        <taxon>50 kb inversion clade</taxon>
        <taxon>dalbergioids sensu lato</taxon>
        <taxon>Dalbergieae</taxon>
        <taxon>Pterocarpus clade</taxon>
        <taxon>Stylosanthes</taxon>
    </lineage>
</organism>
<keyword evidence="1" id="KW-1133">Transmembrane helix</keyword>
<dbReference type="EMBL" id="JASCZI010030910">
    <property type="protein sequence ID" value="MED6125315.1"/>
    <property type="molecule type" value="Genomic_DNA"/>
</dbReference>
<dbReference type="Proteomes" id="UP001341840">
    <property type="component" value="Unassembled WGS sequence"/>
</dbReference>
<evidence type="ECO:0000313" key="2">
    <source>
        <dbReference type="EMBL" id="MED6125315.1"/>
    </source>
</evidence>
<comment type="caution">
    <text evidence="2">The sequence shown here is derived from an EMBL/GenBank/DDBJ whole genome shotgun (WGS) entry which is preliminary data.</text>
</comment>
<reference evidence="2 3" key="1">
    <citation type="journal article" date="2023" name="Plants (Basel)">
        <title>Bridging the Gap: Combining Genomics and Transcriptomics Approaches to Understand Stylosanthes scabra, an Orphan Legume from the Brazilian Caatinga.</title>
        <authorList>
            <person name="Ferreira-Neto J.R.C."/>
            <person name="da Silva M.D."/>
            <person name="Binneck E."/>
            <person name="de Melo N.F."/>
            <person name="da Silva R.H."/>
            <person name="de Melo A.L.T.M."/>
            <person name="Pandolfi V."/>
            <person name="Bustamante F.O."/>
            <person name="Brasileiro-Vidal A.C."/>
            <person name="Benko-Iseppon A.M."/>
        </authorList>
    </citation>
    <scope>NUCLEOTIDE SEQUENCE [LARGE SCALE GENOMIC DNA]</scope>
    <source>
        <tissue evidence="2">Leaves</tissue>
    </source>
</reference>
<protein>
    <submittedName>
        <fullName evidence="2">Uncharacterized protein</fullName>
    </submittedName>
</protein>
<keyword evidence="3" id="KW-1185">Reference proteome</keyword>